<dbReference type="Proteomes" id="UP000095751">
    <property type="component" value="Unassembled WGS sequence"/>
</dbReference>
<evidence type="ECO:0000313" key="2">
    <source>
        <dbReference type="Proteomes" id="UP000095751"/>
    </source>
</evidence>
<organism evidence="1 2">
    <name type="scientific">Fragilariopsis cylindrus CCMP1102</name>
    <dbReference type="NCBI Taxonomy" id="635003"/>
    <lineage>
        <taxon>Eukaryota</taxon>
        <taxon>Sar</taxon>
        <taxon>Stramenopiles</taxon>
        <taxon>Ochrophyta</taxon>
        <taxon>Bacillariophyta</taxon>
        <taxon>Bacillariophyceae</taxon>
        <taxon>Bacillariophycidae</taxon>
        <taxon>Bacillariales</taxon>
        <taxon>Bacillariaceae</taxon>
        <taxon>Fragilariopsis</taxon>
    </lineage>
</organism>
<sequence>MSSGSYGTSTTSTRAPPRTGFSQTLLNWALESPLWKLLLVPQARATMVRTAEANEIPWTAAKEWIKNQMDEEDESSTSSSISTIHNIPSYYQKSFHAYDTGNLSWEAAYEVEIASCAVGARNFPLYGSKGEDAFR</sequence>
<dbReference type="AlphaFoldDB" id="A0A1E7FF77"/>
<proteinExistence type="predicted"/>
<reference evidence="1 2" key="1">
    <citation type="submission" date="2016-09" db="EMBL/GenBank/DDBJ databases">
        <title>Extensive genetic diversity and differential bi-allelic expression allows diatom success in the polar Southern Ocean.</title>
        <authorList>
            <consortium name="DOE Joint Genome Institute"/>
            <person name="Mock T."/>
            <person name="Otillar R.P."/>
            <person name="Strauss J."/>
            <person name="Dupont C."/>
            <person name="Frickenhaus S."/>
            <person name="Maumus F."/>
            <person name="Mcmullan M."/>
            <person name="Sanges R."/>
            <person name="Schmutz J."/>
            <person name="Toseland A."/>
            <person name="Valas R."/>
            <person name="Veluchamy A."/>
            <person name="Ward B.J."/>
            <person name="Allen A."/>
            <person name="Barry K."/>
            <person name="Falciatore A."/>
            <person name="Ferrante M."/>
            <person name="Fortunato A.E."/>
            <person name="Gloeckner G."/>
            <person name="Gruber A."/>
            <person name="Hipkin R."/>
            <person name="Janech M."/>
            <person name="Kroth P."/>
            <person name="Leese F."/>
            <person name="Lindquist E."/>
            <person name="Lyon B.R."/>
            <person name="Martin J."/>
            <person name="Mayer C."/>
            <person name="Parker M."/>
            <person name="Quesneville H."/>
            <person name="Raymond J."/>
            <person name="Uhlig C."/>
            <person name="Valentin K.U."/>
            <person name="Worden A.Z."/>
            <person name="Armbrust E.V."/>
            <person name="Bowler C."/>
            <person name="Green B."/>
            <person name="Moulton V."/>
            <person name="Van Oosterhout C."/>
            <person name="Grigoriev I."/>
        </authorList>
    </citation>
    <scope>NUCLEOTIDE SEQUENCE [LARGE SCALE GENOMIC DNA]</scope>
    <source>
        <strain evidence="1 2">CCMP1102</strain>
    </source>
</reference>
<evidence type="ECO:0000313" key="1">
    <source>
        <dbReference type="EMBL" id="OEU16828.1"/>
    </source>
</evidence>
<keyword evidence="2" id="KW-1185">Reference proteome</keyword>
<name>A0A1E7FF77_9STRA</name>
<feature type="non-terminal residue" evidence="1">
    <location>
        <position position="135"/>
    </location>
</feature>
<accession>A0A1E7FF77</accession>
<gene>
    <name evidence="1" type="ORF">FRACYDRAFT_218037</name>
</gene>
<dbReference type="InParanoid" id="A0A1E7FF77"/>
<protein>
    <submittedName>
        <fullName evidence="1">Uncharacterized protein</fullName>
    </submittedName>
</protein>
<dbReference type="KEGG" id="fcy:FRACYDRAFT_218037"/>
<dbReference type="OrthoDB" id="2013972at2759"/>
<dbReference type="EMBL" id="KV784358">
    <property type="protein sequence ID" value="OEU16828.1"/>
    <property type="molecule type" value="Genomic_DNA"/>
</dbReference>